<proteinExistence type="predicted"/>
<sequence length="61" mass="6987">MLPCCGWACKGKGEGIPLKQHHHQFLVGTQFGAGRQQHKYENHIERIDDIIRVNTCLESEQ</sequence>
<dbReference type="EnsemblMetazoa" id="GPPI042468-RA">
    <property type="protein sequence ID" value="GPPI042468-PA"/>
    <property type="gene ID" value="GPPI042468"/>
</dbReference>
<evidence type="ECO:0000313" key="1">
    <source>
        <dbReference type="EnsemblMetazoa" id="GPPI042468-PA"/>
    </source>
</evidence>
<protein>
    <submittedName>
        <fullName evidence="1">Uncharacterized protein</fullName>
    </submittedName>
</protein>
<reference evidence="2" key="1">
    <citation type="submission" date="2015-01" db="EMBL/GenBank/DDBJ databases">
        <authorList>
            <person name="Aksoy S."/>
            <person name="Warren W."/>
            <person name="Wilson R.K."/>
        </authorList>
    </citation>
    <scope>NUCLEOTIDE SEQUENCE [LARGE SCALE GENOMIC DNA]</scope>
    <source>
        <strain evidence="2">IAEA</strain>
    </source>
</reference>
<dbReference type="AlphaFoldDB" id="A0A1B0BW82"/>
<keyword evidence="2" id="KW-1185">Reference proteome</keyword>
<dbReference type="Proteomes" id="UP000092460">
    <property type="component" value="Unassembled WGS sequence"/>
</dbReference>
<dbReference type="VEuPathDB" id="VectorBase:GPPI042468"/>
<reference evidence="1" key="2">
    <citation type="submission" date="2020-05" db="UniProtKB">
        <authorList>
            <consortium name="EnsemblMetazoa"/>
        </authorList>
    </citation>
    <scope>IDENTIFICATION</scope>
    <source>
        <strain evidence="1">IAEA</strain>
    </source>
</reference>
<dbReference type="EMBL" id="JXJN01021649">
    <property type="status" value="NOT_ANNOTATED_CDS"/>
    <property type="molecule type" value="Genomic_DNA"/>
</dbReference>
<evidence type="ECO:0000313" key="2">
    <source>
        <dbReference type="Proteomes" id="UP000092460"/>
    </source>
</evidence>
<accession>A0A1B0BW82</accession>
<name>A0A1B0BW82_9MUSC</name>
<organism evidence="1 2">
    <name type="scientific">Glossina palpalis gambiensis</name>
    <dbReference type="NCBI Taxonomy" id="67801"/>
    <lineage>
        <taxon>Eukaryota</taxon>
        <taxon>Metazoa</taxon>
        <taxon>Ecdysozoa</taxon>
        <taxon>Arthropoda</taxon>
        <taxon>Hexapoda</taxon>
        <taxon>Insecta</taxon>
        <taxon>Pterygota</taxon>
        <taxon>Neoptera</taxon>
        <taxon>Endopterygota</taxon>
        <taxon>Diptera</taxon>
        <taxon>Brachycera</taxon>
        <taxon>Muscomorpha</taxon>
        <taxon>Hippoboscoidea</taxon>
        <taxon>Glossinidae</taxon>
        <taxon>Glossina</taxon>
    </lineage>
</organism>